<dbReference type="AlphaFoldDB" id="A0AA39M0K3"/>
<dbReference type="EMBL" id="JAUCMV010000002">
    <property type="protein sequence ID" value="KAK0416149.1"/>
    <property type="molecule type" value="Genomic_DNA"/>
</dbReference>
<comment type="caution">
    <text evidence="4">The sequence shown here is derived from an EMBL/GenBank/DDBJ whole genome shotgun (WGS) entry which is preliminary data.</text>
</comment>
<evidence type="ECO:0008006" key="6">
    <source>
        <dbReference type="Google" id="ProtNLM"/>
    </source>
</evidence>
<evidence type="ECO:0000313" key="4">
    <source>
        <dbReference type="EMBL" id="KAK0416149.1"/>
    </source>
</evidence>
<sequence>MCTFFSLLLFALPSLFSAAKLKDGCWEDKWIANPNETCVAHSQWLQWAETECGEGIRDFTQKECTHVFEFVCCGPNEQVEHKSYPELTVDLNRHLTSIFRELWLQEKKIKAFREDISRAALDVAKQMNVNISQTIRFSNDDLLSFLRSQLILMADPWGNIHVALMAKYHFERMRWNSFSPVPDTHSITSRHMVWHTMQVSLELQRLKVIKQTIEAVYSVIFQRHSVNTTAVKKGNLAFDIESALQIYEKNDFFGFPELRRRAEIFWREECVKNVWGIPDATLMEFLKGPNPDQAVASYYMEHVEDILHTDGERSGIGGSLLVIFLLATAFIVGLAMGTVLNNVRNHHNPFEFIRLDWRRNEDGHAYGNATFGEERDAPNSTSEISF</sequence>
<feature type="transmembrane region" description="Helical" evidence="2">
    <location>
        <begin position="316"/>
        <end position="340"/>
    </location>
</feature>
<feature type="chain" id="PRO_5041355797" description="Folate receptor-like domain-containing protein" evidence="3">
    <location>
        <begin position="19"/>
        <end position="386"/>
    </location>
</feature>
<accession>A0AA39M0K3</accession>
<organism evidence="4 5">
    <name type="scientific">Steinernema hermaphroditum</name>
    <dbReference type="NCBI Taxonomy" id="289476"/>
    <lineage>
        <taxon>Eukaryota</taxon>
        <taxon>Metazoa</taxon>
        <taxon>Ecdysozoa</taxon>
        <taxon>Nematoda</taxon>
        <taxon>Chromadorea</taxon>
        <taxon>Rhabditida</taxon>
        <taxon>Tylenchina</taxon>
        <taxon>Panagrolaimomorpha</taxon>
        <taxon>Strongyloidoidea</taxon>
        <taxon>Steinernematidae</taxon>
        <taxon>Steinernema</taxon>
    </lineage>
</organism>
<keyword evidence="2" id="KW-0812">Transmembrane</keyword>
<keyword evidence="3" id="KW-0732">Signal</keyword>
<dbReference type="Proteomes" id="UP001175271">
    <property type="component" value="Unassembled WGS sequence"/>
</dbReference>
<reference evidence="4" key="1">
    <citation type="submission" date="2023-06" db="EMBL/GenBank/DDBJ databases">
        <title>Genomic analysis of the entomopathogenic nematode Steinernema hermaphroditum.</title>
        <authorList>
            <person name="Schwarz E.M."/>
            <person name="Heppert J.K."/>
            <person name="Baniya A."/>
            <person name="Schwartz H.T."/>
            <person name="Tan C.-H."/>
            <person name="Antoshechkin I."/>
            <person name="Sternberg P.W."/>
            <person name="Goodrich-Blair H."/>
            <person name="Dillman A.R."/>
        </authorList>
    </citation>
    <scope>NUCLEOTIDE SEQUENCE</scope>
    <source>
        <strain evidence="4">PS9179</strain>
        <tissue evidence="4">Whole animal</tissue>
    </source>
</reference>
<keyword evidence="2" id="KW-0472">Membrane</keyword>
<evidence type="ECO:0000313" key="5">
    <source>
        <dbReference type="Proteomes" id="UP001175271"/>
    </source>
</evidence>
<feature type="signal peptide" evidence="3">
    <location>
        <begin position="1"/>
        <end position="18"/>
    </location>
</feature>
<name>A0AA39M0K3_9BILA</name>
<keyword evidence="2" id="KW-1133">Transmembrane helix</keyword>
<keyword evidence="5" id="KW-1185">Reference proteome</keyword>
<evidence type="ECO:0000256" key="3">
    <source>
        <dbReference type="SAM" id="SignalP"/>
    </source>
</evidence>
<feature type="region of interest" description="Disordered" evidence="1">
    <location>
        <begin position="367"/>
        <end position="386"/>
    </location>
</feature>
<evidence type="ECO:0000256" key="2">
    <source>
        <dbReference type="SAM" id="Phobius"/>
    </source>
</evidence>
<evidence type="ECO:0000256" key="1">
    <source>
        <dbReference type="SAM" id="MobiDB-lite"/>
    </source>
</evidence>
<protein>
    <recommendedName>
        <fullName evidence="6">Folate receptor-like domain-containing protein</fullName>
    </recommendedName>
</protein>
<proteinExistence type="predicted"/>
<gene>
    <name evidence="4" type="ORF">QR680_012317</name>
</gene>